<dbReference type="Pfam" id="PF08238">
    <property type="entry name" value="Sel1"/>
    <property type="match status" value="2"/>
</dbReference>
<dbReference type="NCBIfam" id="TIGR01352">
    <property type="entry name" value="tonB_Cterm"/>
    <property type="match status" value="1"/>
</dbReference>
<gene>
    <name evidence="7" type="ORF">N482_16145</name>
</gene>
<evidence type="ECO:0000313" key="7">
    <source>
        <dbReference type="EMBL" id="KZN44721.1"/>
    </source>
</evidence>
<dbReference type="InterPro" id="IPR006597">
    <property type="entry name" value="Sel1-like"/>
</dbReference>
<dbReference type="OrthoDB" id="8561742at2"/>
<dbReference type="SUPFAM" id="SSF74653">
    <property type="entry name" value="TolA/TonB C-terminal domain"/>
    <property type="match status" value="1"/>
</dbReference>
<feature type="signal peptide" evidence="5">
    <location>
        <begin position="1"/>
        <end position="23"/>
    </location>
</feature>
<dbReference type="GO" id="GO:0055085">
    <property type="term" value="P:transmembrane transport"/>
    <property type="evidence" value="ECO:0007669"/>
    <property type="project" value="InterPro"/>
</dbReference>
<protein>
    <recommendedName>
        <fullName evidence="6">TonB C-terminal domain-containing protein</fullName>
    </recommendedName>
</protein>
<reference evidence="7 8" key="1">
    <citation type="submission" date="2013-07" db="EMBL/GenBank/DDBJ databases">
        <title>Comparative Genomic and Metabolomic Analysis of Twelve Strains of Pseudoalteromonas luteoviolacea.</title>
        <authorList>
            <person name="Vynne N.G."/>
            <person name="Mansson M."/>
            <person name="Gram L."/>
        </authorList>
    </citation>
    <scope>NUCLEOTIDE SEQUENCE [LARGE SCALE GENOMIC DNA]</scope>
    <source>
        <strain evidence="7 8">NCIMB 1942</strain>
    </source>
</reference>
<sequence>MLHSRTFRILLLLLAIVPKVSFADLFTATQFYQQQNYAKAYGEFYKLAEVGNGDAIYNLAVMSLHGQGTEKNLSLAYAYFTIAAEYGIAESLKTAQIIATQYPDKQALQQVLEQKRAQFGYPHLSQKYEPNFSDIEIKDKSIDKVYEKLPTYPEQAARQGLEGWVWLEFDVGITGAVKNIKVIDSYPKNIFTSALVNAVSIWRYQPNSEKKNHSLVYHFTTFKGKEYQRTLGFQQKDYHNEIKRHIDAAEQGNAQVQYYVANWLSSDEYNASQLLKYHWRDDTAHLTMLLAAAKNNYPIAQYKLAIELISNNPSAEQFKVAVNWLYQSAQSFAPAQYKLATLYADANNELFAPHRATHWYELAGAHDKRAAKALAMHLFKYSPKSLDIGKWLETALENDNSDPELLLLKAKLTKPKDPRKAIRIAKAALSKAQERNWDTTLIQTFLGKSEP</sequence>
<dbReference type="PROSITE" id="PS52015">
    <property type="entry name" value="TONB_CTD"/>
    <property type="match status" value="1"/>
</dbReference>
<dbReference type="RefSeq" id="WP_063378363.1">
    <property type="nucleotide sequence ID" value="NZ_AUXT01000188.1"/>
</dbReference>
<name>A0A166ZVY5_9GAMM</name>
<organism evidence="7 8">
    <name type="scientific">Pseudoalteromonas luteoviolacea NCIMB 1942</name>
    <dbReference type="NCBI Taxonomy" id="1365253"/>
    <lineage>
        <taxon>Bacteria</taxon>
        <taxon>Pseudomonadati</taxon>
        <taxon>Pseudomonadota</taxon>
        <taxon>Gammaproteobacteria</taxon>
        <taxon>Alteromonadales</taxon>
        <taxon>Pseudoalteromonadaceae</taxon>
        <taxon>Pseudoalteromonas</taxon>
    </lineage>
</organism>
<keyword evidence="3" id="KW-1133">Transmembrane helix</keyword>
<dbReference type="PANTHER" id="PTHR11102:SF160">
    <property type="entry name" value="ERAD-ASSOCIATED E3 UBIQUITIN-PROTEIN LIGASE COMPONENT HRD3"/>
    <property type="match status" value="1"/>
</dbReference>
<dbReference type="GO" id="GO:0016020">
    <property type="term" value="C:membrane"/>
    <property type="evidence" value="ECO:0007669"/>
    <property type="project" value="UniProtKB-SubCell"/>
</dbReference>
<dbReference type="EMBL" id="AUXT01000188">
    <property type="protein sequence ID" value="KZN44721.1"/>
    <property type="molecule type" value="Genomic_DNA"/>
</dbReference>
<comment type="caution">
    <text evidence="7">The sequence shown here is derived from an EMBL/GenBank/DDBJ whole genome shotgun (WGS) entry which is preliminary data.</text>
</comment>
<feature type="chain" id="PRO_5007883365" description="TonB C-terminal domain-containing protein" evidence="5">
    <location>
        <begin position="24"/>
        <end position="451"/>
    </location>
</feature>
<evidence type="ECO:0000256" key="1">
    <source>
        <dbReference type="ARBA" id="ARBA00004167"/>
    </source>
</evidence>
<dbReference type="SUPFAM" id="SSF81901">
    <property type="entry name" value="HCP-like"/>
    <property type="match status" value="2"/>
</dbReference>
<evidence type="ECO:0000313" key="8">
    <source>
        <dbReference type="Proteomes" id="UP000076587"/>
    </source>
</evidence>
<evidence type="ECO:0000256" key="2">
    <source>
        <dbReference type="ARBA" id="ARBA00022692"/>
    </source>
</evidence>
<keyword evidence="4" id="KW-0472">Membrane</keyword>
<dbReference type="Proteomes" id="UP000076587">
    <property type="component" value="Unassembled WGS sequence"/>
</dbReference>
<dbReference type="PANTHER" id="PTHR11102">
    <property type="entry name" value="SEL-1-LIKE PROTEIN"/>
    <property type="match status" value="1"/>
</dbReference>
<dbReference type="InterPro" id="IPR037682">
    <property type="entry name" value="TonB_C"/>
</dbReference>
<comment type="subcellular location">
    <subcellularLocation>
        <location evidence="1">Membrane</location>
        <topology evidence="1">Single-pass membrane protein</topology>
    </subcellularLocation>
</comment>
<dbReference type="AlphaFoldDB" id="A0A166ZVY5"/>
<dbReference type="InterPro" id="IPR050767">
    <property type="entry name" value="Sel1_AlgK"/>
</dbReference>
<dbReference type="PATRIC" id="fig|1365253.3.peg.3964"/>
<evidence type="ECO:0000256" key="3">
    <source>
        <dbReference type="ARBA" id="ARBA00022989"/>
    </source>
</evidence>
<evidence type="ECO:0000256" key="5">
    <source>
        <dbReference type="SAM" id="SignalP"/>
    </source>
</evidence>
<keyword evidence="2" id="KW-0812">Transmembrane</keyword>
<evidence type="ECO:0000256" key="4">
    <source>
        <dbReference type="ARBA" id="ARBA00023136"/>
    </source>
</evidence>
<feature type="domain" description="TonB C-terminal" evidence="6">
    <location>
        <begin position="137"/>
        <end position="228"/>
    </location>
</feature>
<proteinExistence type="predicted"/>
<accession>A0A166ZVY5</accession>
<dbReference type="Pfam" id="PF03544">
    <property type="entry name" value="TonB_C"/>
    <property type="match status" value="1"/>
</dbReference>
<evidence type="ECO:0000259" key="6">
    <source>
        <dbReference type="PROSITE" id="PS52015"/>
    </source>
</evidence>
<dbReference type="InterPro" id="IPR011990">
    <property type="entry name" value="TPR-like_helical_dom_sf"/>
</dbReference>
<dbReference type="InterPro" id="IPR006260">
    <property type="entry name" value="TonB/TolA_C"/>
</dbReference>
<dbReference type="Gene3D" id="1.25.40.10">
    <property type="entry name" value="Tetratricopeptide repeat domain"/>
    <property type="match status" value="2"/>
</dbReference>
<dbReference type="Gene3D" id="3.30.2420.10">
    <property type="entry name" value="TonB"/>
    <property type="match status" value="1"/>
</dbReference>
<dbReference type="SMART" id="SM00671">
    <property type="entry name" value="SEL1"/>
    <property type="match status" value="2"/>
</dbReference>
<keyword evidence="5" id="KW-0732">Signal</keyword>